<evidence type="ECO:0000313" key="3">
    <source>
        <dbReference type="Proteomes" id="UP001362999"/>
    </source>
</evidence>
<proteinExistence type="predicted"/>
<protein>
    <submittedName>
        <fullName evidence="2">Uncharacterized protein</fullName>
    </submittedName>
</protein>
<feature type="signal peptide" evidence="1">
    <location>
        <begin position="1"/>
        <end position="19"/>
    </location>
</feature>
<organism evidence="2 3">
    <name type="scientific">Favolaschia claudopus</name>
    <dbReference type="NCBI Taxonomy" id="2862362"/>
    <lineage>
        <taxon>Eukaryota</taxon>
        <taxon>Fungi</taxon>
        <taxon>Dikarya</taxon>
        <taxon>Basidiomycota</taxon>
        <taxon>Agaricomycotina</taxon>
        <taxon>Agaricomycetes</taxon>
        <taxon>Agaricomycetidae</taxon>
        <taxon>Agaricales</taxon>
        <taxon>Marasmiineae</taxon>
        <taxon>Mycenaceae</taxon>
        <taxon>Favolaschia</taxon>
    </lineage>
</organism>
<name>A0AAW0DA96_9AGAR</name>
<dbReference type="Proteomes" id="UP001362999">
    <property type="component" value="Unassembled WGS sequence"/>
</dbReference>
<feature type="chain" id="PRO_5043900548" evidence="1">
    <location>
        <begin position="20"/>
        <end position="160"/>
    </location>
</feature>
<keyword evidence="3" id="KW-1185">Reference proteome</keyword>
<evidence type="ECO:0000256" key="1">
    <source>
        <dbReference type="SAM" id="SignalP"/>
    </source>
</evidence>
<comment type="caution">
    <text evidence="2">The sequence shown here is derived from an EMBL/GenBank/DDBJ whole genome shotgun (WGS) entry which is preliminary data.</text>
</comment>
<gene>
    <name evidence="2" type="ORF">R3P38DRAFT_2869503</name>
</gene>
<sequence length="160" mass="17847">MLFQLFALFLGFAVFAVEAAFPGIVSPANGTVIAANTEFSFEYESIADYGVSSYNFTCWIFTTRPRFFDTSTHFAKGYHLGRFSQPNYPAIPYTSNPPPPSFRMPDFSKLGPGWGVGSNETHATVYFAVIEEYADGEPSLGYRMAMTINEIFYTRPPATH</sequence>
<dbReference type="AlphaFoldDB" id="A0AAW0DA96"/>
<evidence type="ECO:0000313" key="2">
    <source>
        <dbReference type="EMBL" id="KAK7048452.1"/>
    </source>
</evidence>
<dbReference type="EMBL" id="JAWWNJ010000009">
    <property type="protein sequence ID" value="KAK7048452.1"/>
    <property type="molecule type" value="Genomic_DNA"/>
</dbReference>
<accession>A0AAW0DA96</accession>
<reference evidence="2 3" key="1">
    <citation type="journal article" date="2024" name="J Genomics">
        <title>Draft genome sequencing and assembly of Favolaschia claudopus CIRM-BRFM 2984 isolated from oak limbs.</title>
        <authorList>
            <person name="Navarro D."/>
            <person name="Drula E."/>
            <person name="Chaduli D."/>
            <person name="Cazenave R."/>
            <person name="Ahrendt S."/>
            <person name="Wang J."/>
            <person name="Lipzen A."/>
            <person name="Daum C."/>
            <person name="Barry K."/>
            <person name="Grigoriev I.V."/>
            <person name="Favel A."/>
            <person name="Rosso M.N."/>
            <person name="Martin F."/>
        </authorList>
    </citation>
    <scope>NUCLEOTIDE SEQUENCE [LARGE SCALE GENOMIC DNA]</scope>
    <source>
        <strain evidence="2 3">CIRM-BRFM 2984</strain>
    </source>
</reference>
<keyword evidence="1" id="KW-0732">Signal</keyword>